<evidence type="ECO:0000256" key="5">
    <source>
        <dbReference type="ARBA" id="ARBA00023242"/>
    </source>
</evidence>
<evidence type="ECO:0000256" key="7">
    <source>
        <dbReference type="ARBA" id="ARBA00025735"/>
    </source>
</evidence>
<evidence type="ECO:0000256" key="3">
    <source>
        <dbReference type="ARBA" id="ARBA00022454"/>
    </source>
</evidence>
<evidence type="ECO:0000256" key="6">
    <source>
        <dbReference type="ARBA" id="ARBA00023328"/>
    </source>
</evidence>
<accession>A0A2I0M189</accession>
<dbReference type="EMBL" id="AKCR02000050">
    <property type="protein sequence ID" value="PKK23449.1"/>
    <property type="molecule type" value="Genomic_DNA"/>
</dbReference>
<evidence type="ECO:0000313" key="11">
    <source>
        <dbReference type="Proteomes" id="UP000053872"/>
    </source>
</evidence>
<evidence type="ECO:0000256" key="4">
    <source>
        <dbReference type="ARBA" id="ARBA00022838"/>
    </source>
</evidence>
<keyword evidence="8" id="KW-0175">Coiled coil</keyword>
<feature type="domain" description="Centromere protein H C-terminal" evidence="9">
    <location>
        <begin position="5"/>
        <end position="200"/>
    </location>
</feature>
<dbReference type="AlphaFoldDB" id="A0A2I0M189"/>
<dbReference type="FunCoup" id="A0A2I0M189">
    <property type="interactions" value="115"/>
</dbReference>
<gene>
    <name evidence="10" type="primary">CENPH</name>
    <name evidence="10" type="ORF">A306_00009843</name>
</gene>
<comment type="caution">
    <text evidence="10">The sequence shown here is derived from an EMBL/GenBank/DDBJ whole genome shotgun (WGS) entry which is preliminary data.</text>
</comment>
<dbReference type="InterPro" id="IPR040034">
    <property type="entry name" value="CENP-H"/>
</dbReference>
<evidence type="ECO:0000256" key="2">
    <source>
        <dbReference type="ARBA" id="ARBA00004629"/>
    </source>
</evidence>
<feature type="non-terminal residue" evidence="10">
    <location>
        <position position="1"/>
    </location>
</feature>
<comment type="similarity">
    <text evidence="7">Belongs to the CENP-H/MCM16 family.</text>
</comment>
<dbReference type="GO" id="GO:0007059">
    <property type="term" value="P:chromosome segregation"/>
    <property type="evidence" value="ECO:0007669"/>
    <property type="project" value="TreeGrafter"/>
</dbReference>
<comment type="subcellular location">
    <subcellularLocation>
        <location evidence="2">Chromosome</location>
        <location evidence="2">Centromere</location>
        <location evidence="2">Kinetochore</location>
    </subcellularLocation>
    <subcellularLocation>
        <location evidence="1">Nucleus</location>
    </subcellularLocation>
</comment>
<dbReference type="GO" id="GO:0005634">
    <property type="term" value="C:nucleus"/>
    <property type="evidence" value="ECO:0007669"/>
    <property type="project" value="UniProtKB-SubCell"/>
</dbReference>
<dbReference type="InParanoid" id="A0A2I0M189"/>
<dbReference type="InterPro" id="IPR008426">
    <property type="entry name" value="CENP-H_C"/>
</dbReference>
<evidence type="ECO:0000259" key="9">
    <source>
        <dbReference type="Pfam" id="PF05837"/>
    </source>
</evidence>
<reference evidence="10 11" key="1">
    <citation type="journal article" date="2013" name="Science">
        <title>Genomic diversity and evolution of the head crest in the rock pigeon.</title>
        <authorList>
            <person name="Shapiro M.D."/>
            <person name="Kronenberg Z."/>
            <person name="Li C."/>
            <person name="Domyan E.T."/>
            <person name="Pan H."/>
            <person name="Campbell M."/>
            <person name="Tan H."/>
            <person name="Huff C.D."/>
            <person name="Hu H."/>
            <person name="Vickrey A.I."/>
            <person name="Nielsen S.C."/>
            <person name="Stringham S.A."/>
            <person name="Hu H."/>
            <person name="Willerslev E."/>
            <person name="Gilbert M.T."/>
            <person name="Yandell M."/>
            <person name="Zhang G."/>
            <person name="Wang J."/>
        </authorList>
    </citation>
    <scope>NUCLEOTIDE SEQUENCE [LARGE SCALE GENOMIC DNA]</scope>
    <source>
        <tissue evidence="10">Blood</tissue>
    </source>
</reference>
<evidence type="ECO:0000256" key="8">
    <source>
        <dbReference type="SAM" id="Coils"/>
    </source>
</evidence>
<name>A0A2I0M189_COLLI</name>
<dbReference type="GO" id="GO:0000776">
    <property type="term" value="C:kinetochore"/>
    <property type="evidence" value="ECO:0007669"/>
    <property type="project" value="UniProtKB-KW"/>
</dbReference>
<dbReference type="GO" id="GO:0051382">
    <property type="term" value="P:kinetochore assembly"/>
    <property type="evidence" value="ECO:0007669"/>
    <property type="project" value="InterPro"/>
</dbReference>
<dbReference type="STRING" id="8932.A0A2I0M189"/>
<evidence type="ECO:0000313" key="10">
    <source>
        <dbReference type="EMBL" id="PKK23449.1"/>
    </source>
</evidence>
<keyword evidence="6" id="KW-0137">Centromere</keyword>
<keyword evidence="11" id="KW-1185">Reference proteome</keyword>
<keyword evidence="5" id="KW-0539">Nucleus</keyword>
<dbReference type="Proteomes" id="UP000053872">
    <property type="component" value="Unassembled WGS sequence"/>
</dbReference>
<organism evidence="10 11">
    <name type="scientific">Columba livia</name>
    <name type="common">Rock dove</name>
    <dbReference type="NCBI Taxonomy" id="8932"/>
    <lineage>
        <taxon>Eukaryota</taxon>
        <taxon>Metazoa</taxon>
        <taxon>Chordata</taxon>
        <taxon>Craniata</taxon>
        <taxon>Vertebrata</taxon>
        <taxon>Euteleostomi</taxon>
        <taxon>Archelosauria</taxon>
        <taxon>Archosauria</taxon>
        <taxon>Dinosauria</taxon>
        <taxon>Saurischia</taxon>
        <taxon>Theropoda</taxon>
        <taxon>Coelurosauria</taxon>
        <taxon>Aves</taxon>
        <taxon>Neognathae</taxon>
        <taxon>Neoaves</taxon>
        <taxon>Columbimorphae</taxon>
        <taxon>Columbiformes</taxon>
        <taxon>Columbidae</taxon>
        <taxon>Columba</taxon>
    </lineage>
</organism>
<proteinExistence type="inferred from homology"/>
<keyword evidence="4" id="KW-0995">Kinetochore</keyword>
<feature type="coiled-coil region" evidence="8">
    <location>
        <begin position="99"/>
        <end position="126"/>
    </location>
</feature>
<protein>
    <submittedName>
        <fullName evidence="10">Centromere protein H</fullName>
    </submittedName>
</protein>
<dbReference type="GO" id="GO:0043515">
    <property type="term" value="F:kinetochore binding"/>
    <property type="evidence" value="ECO:0007669"/>
    <property type="project" value="TreeGrafter"/>
</dbReference>
<sequence>AVPRLRNRIRQQLQDCSATLHIDQTPCLDHIIEEEFLQDAADDLERITEELKLAFENRTLALQRMQFGFQLKINVKQHDNESRLIIGRMKHITMLSGTVIAYQQQAREKECKLMDLKRKRLTLKKNGEQKMLQIHTMIKKLKEKQGHGKESRVLEKIHHNIQKERQRIVLLQNVFQNILIGSRVNWAKDASLKAIALQLENNVCSA</sequence>
<dbReference type="Pfam" id="PF05837">
    <property type="entry name" value="CENP-H"/>
    <property type="match status" value="1"/>
</dbReference>
<dbReference type="PANTHER" id="PTHR48122:SF1">
    <property type="entry name" value="CENTROMERE PROTEIN H"/>
    <property type="match status" value="1"/>
</dbReference>
<keyword evidence="3" id="KW-0158">Chromosome</keyword>
<evidence type="ECO:0000256" key="1">
    <source>
        <dbReference type="ARBA" id="ARBA00004123"/>
    </source>
</evidence>
<dbReference type="GO" id="GO:0007052">
    <property type="term" value="P:mitotic spindle organization"/>
    <property type="evidence" value="ECO:0007669"/>
    <property type="project" value="TreeGrafter"/>
</dbReference>
<dbReference type="PANTHER" id="PTHR48122">
    <property type="entry name" value="CENTROMERE PROTEIN H"/>
    <property type="match status" value="1"/>
</dbReference>